<keyword evidence="3" id="KW-0539">Nucleus</keyword>
<dbReference type="Proteomes" id="UP000269721">
    <property type="component" value="Unassembled WGS sequence"/>
</dbReference>
<name>A0A4V1IRA5_9FUNG</name>
<feature type="compositionally biased region" description="Basic residues" evidence="4">
    <location>
        <begin position="69"/>
        <end position="81"/>
    </location>
</feature>
<dbReference type="GO" id="GO:0005655">
    <property type="term" value="C:nucleolar ribonuclease P complex"/>
    <property type="evidence" value="ECO:0007669"/>
    <property type="project" value="InterPro"/>
</dbReference>
<feature type="non-terminal residue" evidence="7">
    <location>
        <position position="1"/>
    </location>
</feature>
<feature type="non-terminal residue" evidence="7">
    <location>
        <position position="535"/>
    </location>
</feature>
<organism evidence="7 8">
    <name type="scientific">Blyttiomyces helicus</name>
    <dbReference type="NCBI Taxonomy" id="388810"/>
    <lineage>
        <taxon>Eukaryota</taxon>
        <taxon>Fungi</taxon>
        <taxon>Fungi incertae sedis</taxon>
        <taxon>Chytridiomycota</taxon>
        <taxon>Chytridiomycota incertae sedis</taxon>
        <taxon>Chytridiomycetes</taxon>
        <taxon>Chytridiomycetes incertae sedis</taxon>
        <taxon>Blyttiomyces</taxon>
    </lineage>
</organism>
<gene>
    <name evidence="7" type="ORF">BDK51DRAFT_2779</name>
</gene>
<dbReference type="OrthoDB" id="442863at2759"/>
<evidence type="ECO:0000259" key="5">
    <source>
        <dbReference type="Pfam" id="PF06978"/>
    </source>
</evidence>
<dbReference type="PANTHER" id="PTHR22731">
    <property type="entry name" value="RIBONUCLEASES P/MRP PROTEIN SUBUNIT POP1"/>
    <property type="match status" value="1"/>
</dbReference>
<dbReference type="InterPro" id="IPR039182">
    <property type="entry name" value="Pop1"/>
</dbReference>
<dbReference type="InterPro" id="IPR012590">
    <property type="entry name" value="POPLD_dom"/>
</dbReference>
<reference evidence="8" key="1">
    <citation type="journal article" date="2018" name="Nat. Microbiol.">
        <title>Leveraging single-cell genomics to expand the fungal tree of life.</title>
        <authorList>
            <person name="Ahrendt S.R."/>
            <person name="Quandt C.A."/>
            <person name="Ciobanu D."/>
            <person name="Clum A."/>
            <person name="Salamov A."/>
            <person name="Andreopoulos B."/>
            <person name="Cheng J.F."/>
            <person name="Woyke T."/>
            <person name="Pelin A."/>
            <person name="Henrissat B."/>
            <person name="Reynolds N.K."/>
            <person name="Benny G.L."/>
            <person name="Smith M.E."/>
            <person name="James T.Y."/>
            <person name="Grigoriev I.V."/>
        </authorList>
    </citation>
    <scope>NUCLEOTIDE SEQUENCE [LARGE SCALE GENOMIC DNA]</scope>
</reference>
<proteinExistence type="predicted"/>
<comment type="subcellular location">
    <subcellularLocation>
        <location evidence="1">Nucleus</location>
    </subcellularLocation>
</comment>
<dbReference type="SUPFAM" id="SSF103025">
    <property type="entry name" value="Folate-binding domain"/>
    <property type="match status" value="1"/>
</dbReference>
<feature type="domain" description="POPLD" evidence="6">
    <location>
        <begin position="439"/>
        <end position="528"/>
    </location>
</feature>
<keyword evidence="2" id="KW-0819">tRNA processing</keyword>
<feature type="domain" description="Pop1 N-terminal" evidence="5">
    <location>
        <begin position="2"/>
        <end position="84"/>
    </location>
</feature>
<evidence type="ECO:0000256" key="4">
    <source>
        <dbReference type="SAM" id="MobiDB-lite"/>
    </source>
</evidence>
<dbReference type="PANTHER" id="PTHR22731:SF3">
    <property type="entry name" value="RIBONUCLEASES P_MRP PROTEIN SUBUNIT POP1"/>
    <property type="match status" value="1"/>
</dbReference>
<evidence type="ECO:0000256" key="3">
    <source>
        <dbReference type="ARBA" id="ARBA00023242"/>
    </source>
</evidence>
<evidence type="ECO:0000313" key="8">
    <source>
        <dbReference type="Proteomes" id="UP000269721"/>
    </source>
</evidence>
<dbReference type="GO" id="GO:0001682">
    <property type="term" value="P:tRNA 5'-leader removal"/>
    <property type="evidence" value="ECO:0007669"/>
    <property type="project" value="InterPro"/>
</dbReference>
<feature type="region of interest" description="Disordered" evidence="4">
    <location>
        <begin position="59"/>
        <end position="81"/>
    </location>
</feature>
<dbReference type="EMBL" id="KZ996129">
    <property type="protein sequence ID" value="RKO89377.1"/>
    <property type="molecule type" value="Genomic_DNA"/>
</dbReference>
<sequence length="535" mass="59694">LLKARAFEIASLEKALANSTEFAGTRRVFQTVPRYMRRRAASHNVKRLPRRLREKALAQLAKDADPRRPSKRTRRRKKHIKGISRREIFARRPSSKKWLETHIWHAKRMKMVEMWGVRIAEHPNDKSTKALYRASKHQCVMHDASYIRAIELSGLQSSLDAIFTSVVDPTLPAVGSARFVTGVRQGSTFIHCYMQYPAGAIAPASFLWKPSTAGDADIRTIWVWIHPAAIVDVAMASLLGLPVTVIFKVMRSISSPFRSIVIVNSLNGDLVRFELTGPRCHAVLHKILQPTQPGAQIGDALVWNDLKDLRTPASLPPGTAISLTVDDPRISFPLKMPPRITSVSPESDAAIRARLSKWPEGLGAGAIWDAEVRERGGKEKIKESELNRRREQALVPGTPLSALPTDARVPILLLQRDYRARDAGVRTSGETESAEFVGGWDLVVPKGWGMAFWRNLIFAGARVGGLRERHSLHFESGIPFFPNDFPETPAHNEWATARQQHLQAAYDRTPKAKRPSFAKLGTTHPFEVPLAVLAG</sequence>
<dbReference type="AlphaFoldDB" id="A0A4V1IRA5"/>
<evidence type="ECO:0000256" key="1">
    <source>
        <dbReference type="ARBA" id="ARBA00004123"/>
    </source>
</evidence>
<keyword evidence="8" id="KW-1185">Reference proteome</keyword>
<dbReference type="Pfam" id="PF08170">
    <property type="entry name" value="POPLD"/>
    <property type="match status" value="1"/>
</dbReference>
<protein>
    <submittedName>
        <fullName evidence="7">NUC188 domain-containing protein</fullName>
    </submittedName>
</protein>
<dbReference type="GO" id="GO:0000172">
    <property type="term" value="C:ribonuclease MRP complex"/>
    <property type="evidence" value="ECO:0007669"/>
    <property type="project" value="InterPro"/>
</dbReference>
<dbReference type="InterPro" id="IPR009723">
    <property type="entry name" value="Pop1_N"/>
</dbReference>
<evidence type="ECO:0000259" key="6">
    <source>
        <dbReference type="Pfam" id="PF08170"/>
    </source>
</evidence>
<evidence type="ECO:0000256" key="2">
    <source>
        <dbReference type="ARBA" id="ARBA00022694"/>
    </source>
</evidence>
<dbReference type="Pfam" id="PF06978">
    <property type="entry name" value="POP1_N"/>
    <property type="match status" value="2"/>
</dbReference>
<evidence type="ECO:0000313" key="7">
    <source>
        <dbReference type="EMBL" id="RKO89377.1"/>
    </source>
</evidence>
<feature type="domain" description="Pop1 N-terminal" evidence="5">
    <location>
        <begin position="89"/>
        <end position="154"/>
    </location>
</feature>
<accession>A0A4V1IRA5</accession>